<dbReference type="InterPro" id="IPR036890">
    <property type="entry name" value="HATPase_C_sf"/>
</dbReference>
<dbReference type="Gene3D" id="3.30.565.10">
    <property type="entry name" value="Histidine kinase-like ATPase, C-terminal domain"/>
    <property type="match status" value="1"/>
</dbReference>
<sequence>MSERITDFQIKKSFFTRGKWLILFWLCFIFIFSLSLSYPTLKVTTYSAGYLIFLHLIILFTAYKLFEVFKTINVIIIAQIVVSLSMGGLMLYNPITSLVFLIGFLPIIIIEEITFIDSKKWINMFSACYIIILLFLGTIGDWENEFFIFEAVIVIVFISKYYYSLIYNNFKKKIELEKINAELNDAYQEVTTLTTRAVKQKLARDLHDTLVQDLIGINLQLALIENHVQKNDLSGTAKSLKDTQKLTKEAIISSRKTITEYRKIKDEDIKLTLKGKVIEKVQLLQKRYGLATNVNIAADLELPSKLLIDVVRMINEALINVVRHAETEEAQVDAYLKGEKLVIKISNNGIPFPEKYQQRHDHYGLIGMRERAQSHNGDLKIWSTAEVGTIVLIEIPLGGKSNV</sequence>
<dbReference type="PANTHER" id="PTHR24421">
    <property type="entry name" value="NITRATE/NITRITE SENSOR PROTEIN NARX-RELATED"/>
    <property type="match status" value="1"/>
</dbReference>
<keyword evidence="6" id="KW-0812">Transmembrane</keyword>
<dbReference type="Gene3D" id="1.20.5.1930">
    <property type="match status" value="1"/>
</dbReference>
<dbReference type="CDD" id="cd16917">
    <property type="entry name" value="HATPase_UhpB-NarQ-NarX-like"/>
    <property type="match status" value="1"/>
</dbReference>
<protein>
    <recommendedName>
        <fullName evidence="2">histidine kinase</fullName>
        <ecNumber evidence="2">2.7.13.3</ecNumber>
    </recommendedName>
</protein>
<feature type="transmembrane region" description="Helical" evidence="6">
    <location>
        <begin position="47"/>
        <end position="66"/>
    </location>
</feature>
<evidence type="ECO:0000313" key="9">
    <source>
        <dbReference type="Proteomes" id="UP000314960"/>
    </source>
</evidence>
<dbReference type="InterPro" id="IPR011712">
    <property type="entry name" value="Sig_transdc_His_kin_sub3_dim/P"/>
</dbReference>
<evidence type="ECO:0000259" key="7">
    <source>
        <dbReference type="SMART" id="SM00387"/>
    </source>
</evidence>
<feature type="transmembrane region" description="Helical" evidence="6">
    <location>
        <begin position="121"/>
        <end position="140"/>
    </location>
</feature>
<dbReference type="GO" id="GO:0000155">
    <property type="term" value="F:phosphorelay sensor kinase activity"/>
    <property type="evidence" value="ECO:0007669"/>
    <property type="project" value="InterPro"/>
</dbReference>
<evidence type="ECO:0000256" key="3">
    <source>
        <dbReference type="ARBA" id="ARBA00022679"/>
    </source>
</evidence>
<evidence type="ECO:0000256" key="1">
    <source>
        <dbReference type="ARBA" id="ARBA00000085"/>
    </source>
</evidence>
<dbReference type="SUPFAM" id="SSF55874">
    <property type="entry name" value="ATPase domain of HSP90 chaperone/DNA topoisomerase II/histidine kinase"/>
    <property type="match status" value="1"/>
</dbReference>
<reference evidence="8 9" key="1">
    <citation type="submission" date="2016-11" db="EMBL/GenBank/DDBJ databases">
        <title>Interaction between Lactobacillus species and yeast in water kefir.</title>
        <authorList>
            <person name="Behr J."/>
            <person name="Xu D."/>
            <person name="Vogel R.F."/>
        </authorList>
    </citation>
    <scope>NUCLEOTIDE SEQUENCE [LARGE SCALE GENOMIC DNA]</scope>
    <source>
        <strain evidence="8 9">TMW 1.1822</strain>
    </source>
</reference>
<keyword evidence="6" id="KW-0472">Membrane</keyword>
<dbReference type="Pfam" id="PF07730">
    <property type="entry name" value="HisKA_3"/>
    <property type="match status" value="1"/>
</dbReference>
<feature type="transmembrane region" description="Helical" evidence="6">
    <location>
        <begin position="98"/>
        <end position="116"/>
    </location>
</feature>
<dbReference type="EC" id="2.7.13.3" evidence="2"/>
<accession>A0A3Q8CCX3</accession>
<dbReference type="GO" id="GO:0016020">
    <property type="term" value="C:membrane"/>
    <property type="evidence" value="ECO:0007669"/>
    <property type="project" value="InterPro"/>
</dbReference>
<organism evidence="8 9">
    <name type="scientific">Liquorilactobacillus hordei</name>
    <dbReference type="NCBI Taxonomy" id="468911"/>
    <lineage>
        <taxon>Bacteria</taxon>
        <taxon>Bacillati</taxon>
        <taxon>Bacillota</taxon>
        <taxon>Bacilli</taxon>
        <taxon>Lactobacillales</taxon>
        <taxon>Lactobacillaceae</taxon>
        <taxon>Liquorilactobacillus</taxon>
    </lineage>
</organism>
<feature type="transmembrane region" description="Helical" evidence="6">
    <location>
        <begin position="20"/>
        <end position="41"/>
    </location>
</feature>
<comment type="catalytic activity">
    <reaction evidence="1">
        <text>ATP + protein L-histidine = ADP + protein N-phospho-L-histidine.</text>
        <dbReference type="EC" id="2.7.13.3"/>
    </reaction>
</comment>
<keyword evidence="3" id="KW-0808">Transferase</keyword>
<proteinExistence type="predicted"/>
<gene>
    <name evidence="8" type="ORF">BSQ49_09560</name>
</gene>
<dbReference type="GO" id="GO:0046983">
    <property type="term" value="F:protein dimerization activity"/>
    <property type="evidence" value="ECO:0007669"/>
    <property type="project" value="InterPro"/>
</dbReference>
<keyword evidence="5" id="KW-0902">Two-component regulatory system</keyword>
<dbReference type="RefSeq" id="WP_141054542.1">
    <property type="nucleotide sequence ID" value="NZ_CP018176.1"/>
</dbReference>
<dbReference type="SMART" id="SM00387">
    <property type="entry name" value="HATPase_c"/>
    <property type="match status" value="1"/>
</dbReference>
<dbReference type="Proteomes" id="UP000314960">
    <property type="component" value="Chromosome"/>
</dbReference>
<keyword evidence="6" id="KW-1133">Transmembrane helix</keyword>
<evidence type="ECO:0000256" key="5">
    <source>
        <dbReference type="ARBA" id="ARBA00023012"/>
    </source>
</evidence>
<evidence type="ECO:0000256" key="2">
    <source>
        <dbReference type="ARBA" id="ARBA00012438"/>
    </source>
</evidence>
<dbReference type="EMBL" id="CP018176">
    <property type="protein sequence ID" value="AUJ30405.1"/>
    <property type="molecule type" value="Genomic_DNA"/>
</dbReference>
<name>A0A3Q8CCX3_9LACO</name>
<dbReference type="AlphaFoldDB" id="A0A3Q8CCX3"/>
<feature type="domain" description="Histidine kinase/HSP90-like ATPase" evidence="7">
    <location>
        <begin position="305"/>
        <end position="399"/>
    </location>
</feature>
<evidence type="ECO:0000256" key="6">
    <source>
        <dbReference type="SAM" id="Phobius"/>
    </source>
</evidence>
<feature type="transmembrane region" description="Helical" evidence="6">
    <location>
        <begin position="73"/>
        <end position="92"/>
    </location>
</feature>
<dbReference type="InterPro" id="IPR050482">
    <property type="entry name" value="Sensor_HK_TwoCompSys"/>
</dbReference>
<dbReference type="KEGG" id="lhw:BSQ49_09560"/>
<feature type="transmembrane region" description="Helical" evidence="6">
    <location>
        <begin position="146"/>
        <end position="163"/>
    </location>
</feature>
<evidence type="ECO:0000313" key="8">
    <source>
        <dbReference type="EMBL" id="AUJ30405.1"/>
    </source>
</evidence>
<dbReference type="InterPro" id="IPR003594">
    <property type="entry name" value="HATPase_dom"/>
</dbReference>
<evidence type="ECO:0000256" key="4">
    <source>
        <dbReference type="ARBA" id="ARBA00022777"/>
    </source>
</evidence>
<dbReference type="Pfam" id="PF02518">
    <property type="entry name" value="HATPase_c"/>
    <property type="match status" value="1"/>
</dbReference>
<keyword evidence="4 8" id="KW-0418">Kinase</keyword>